<dbReference type="SUPFAM" id="SSF161098">
    <property type="entry name" value="MetI-like"/>
    <property type="match status" value="1"/>
</dbReference>
<name>A0ABW5QIF6_9HYPH</name>
<dbReference type="CDD" id="cd06261">
    <property type="entry name" value="TM_PBP2"/>
    <property type="match status" value="1"/>
</dbReference>
<keyword evidence="7 9" id="KW-1133">Transmembrane helix</keyword>
<keyword evidence="5 9" id="KW-0812">Transmembrane</keyword>
<evidence type="ECO:0000256" key="6">
    <source>
        <dbReference type="ARBA" id="ARBA00022970"/>
    </source>
</evidence>
<dbReference type="RefSeq" id="WP_386832361.1">
    <property type="nucleotide sequence ID" value="NZ_JBHUNP010000001.1"/>
</dbReference>
<keyword evidence="8 9" id="KW-0472">Membrane</keyword>
<dbReference type="Gene3D" id="1.10.3720.10">
    <property type="entry name" value="MetI-like"/>
    <property type="match status" value="1"/>
</dbReference>
<evidence type="ECO:0000256" key="4">
    <source>
        <dbReference type="ARBA" id="ARBA00022475"/>
    </source>
</evidence>
<organism evidence="11 12">
    <name type="scientific">Devosia albogilva</name>
    <dbReference type="NCBI Taxonomy" id="429726"/>
    <lineage>
        <taxon>Bacteria</taxon>
        <taxon>Pseudomonadati</taxon>
        <taxon>Pseudomonadota</taxon>
        <taxon>Alphaproteobacteria</taxon>
        <taxon>Hyphomicrobiales</taxon>
        <taxon>Devosiaceae</taxon>
        <taxon>Devosia</taxon>
    </lineage>
</organism>
<comment type="subcellular location">
    <subcellularLocation>
        <location evidence="1">Cell inner membrane</location>
        <topology evidence="1">Multi-pass membrane protein</topology>
    </subcellularLocation>
    <subcellularLocation>
        <location evidence="9">Cell membrane</location>
        <topology evidence="9">Multi-pass membrane protein</topology>
    </subcellularLocation>
</comment>
<dbReference type="Proteomes" id="UP001597521">
    <property type="component" value="Unassembled WGS sequence"/>
</dbReference>
<dbReference type="InterPro" id="IPR035906">
    <property type="entry name" value="MetI-like_sf"/>
</dbReference>
<evidence type="ECO:0000256" key="8">
    <source>
        <dbReference type="ARBA" id="ARBA00023136"/>
    </source>
</evidence>
<dbReference type="InterPro" id="IPR010065">
    <property type="entry name" value="AA_ABC_transptr_permease_3TM"/>
</dbReference>
<feature type="domain" description="ABC transmembrane type-1" evidence="10">
    <location>
        <begin position="20"/>
        <end position="208"/>
    </location>
</feature>
<evidence type="ECO:0000256" key="7">
    <source>
        <dbReference type="ARBA" id="ARBA00022989"/>
    </source>
</evidence>
<dbReference type="Pfam" id="PF00528">
    <property type="entry name" value="BPD_transp_1"/>
    <property type="match status" value="1"/>
</dbReference>
<evidence type="ECO:0000256" key="3">
    <source>
        <dbReference type="ARBA" id="ARBA00022448"/>
    </source>
</evidence>
<evidence type="ECO:0000259" key="10">
    <source>
        <dbReference type="PROSITE" id="PS50928"/>
    </source>
</evidence>
<dbReference type="InterPro" id="IPR043429">
    <property type="entry name" value="ArtM/GltK/GlnP/TcyL/YhdX-like"/>
</dbReference>
<comment type="similarity">
    <text evidence="2">Belongs to the binding-protein-dependent transport system permease family. HisMQ subfamily.</text>
</comment>
<dbReference type="PANTHER" id="PTHR30614">
    <property type="entry name" value="MEMBRANE COMPONENT OF AMINO ACID ABC TRANSPORTER"/>
    <property type="match status" value="1"/>
</dbReference>
<evidence type="ECO:0000313" key="12">
    <source>
        <dbReference type="Proteomes" id="UP001597521"/>
    </source>
</evidence>
<protein>
    <submittedName>
        <fullName evidence="11">Amino acid ABC transporter permease</fullName>
    </submittedName>
</protein>
<keyword evidence="12" id="KW-1185">Reference proteome</keyword>
<dbReference type="EMBL" id="JBHUNP010000001">
    <property type="protein sequence ID" value="MFD2647331.1"/>
    <property type="molecule type" value="Genomic_DNA"/>
</dbReference>
<proteinExistence type="inferred from homology"/>
<evidence type="ECO:0000256" key="9">
    <source>
        <dbReference type="RuleBase" id="RU363032"/>
    </source>
</evidence>
<dbReference type="NCBIfam" id="TIGR01726">
    <property type="entry name" value="HEQRo_perm_3TM"/>
    <property type="match status" value="1"/>
</dbReference>
<accession>A0ABW5QIF6</accession>
<evidence type="ECO:0000256" key="1">
    <source>
        <dbReference type="ARBA" id="ARBA00004429"/>
    </source>
</evidence>
<gene>
    <name evidence="11" type="ORF">ACFSX5_05905</name>
</gene>
<keyword evidence="6" id="KW-0029">Amino-acid transport</keyword>
<dbReference type="PANTHER" id="PTHR30614:SF0">
    <property type="entry name" value="L-CYSTINE TRANSPORT SYSTEM PERMEASE PROTEIN TCYL"/>
    <property type="match status" value="1"/>
</dbReference>
<keyword evidence="4" id="KW-1003">Cell membrane</keyword>
<evidence type="ECO:0000313" key="11">
    <source>
        <dbReference type="EMBL" id="MFD2647331.1"/>
    </source>
</evidence>
<feature type="transmembrane region" description="Helical" evidence="9">
    <location>
        <begin position="56"/>
        <end position="76"/>
    </location>
</feature>
<feature type="transmembrane region" description="Helical" evidence="9">
    <location>
        <begin position="20"/>
        <end position="44"/>
    </location>
</feature>
<evidence type="ECO:0000256" key="5">
    <source>
        <dbReference type="ARBA" id="ARBA00022692"/>
    </source>
</evidence>
<reference evidence="12" key="1">
    <citation type="journal article" date="2019" name="Int. J. Syst. Evol. Microbiol.">
        <title>The Global Catalogue of Microorganisms (GCM) 10K type strain sequencing project: providing services to taxonomists for standard genome sequencing and annotation.</title>
        <authorList>
            <consortium name="The Broad Institute Genomics Platform"/>
            <consortium name="The Broad Institute Genome Sequencing Center for Infectious Disease"/>
            <person name="Wu L."/>
            <person name="Ma J."/>
        </authorList>
    </citation>
    <scope>NUCLEOTIDE SEQUENCE [LARGE SCALE GENOMIC DNA]</scope>
    <source>
        <strain evidence="12">CCM 7427</strain>
    </source>
</reference>
<sequence length="223" mass="24785">MWDWPSFFEFLVSKQYLQGAWATIWLTAVCLVMGLAIAIVLALMRMSPNPALRYPSAFFTWLFRGIPLLVTLVIIYTGLPQFGIRLSPLAAGILGLTLNEAAYLSEIVRSGILAVPKGQYEAARALGMTPARVMRVVVFPQASRIIVPPLGNAVNGLLKTTTLLSVVAVNELLRNAQFAIQINYRVLEGLVAAAIYYLVLVSIWQLFQNYFEDRLNQSYVTKS</sequence>
<keyword evidence="3 9" id="KW-0813">Transport</keyword>
<dbReference type="InterPro" id="IPR000515">
    <property type="entry name" value="MetI-like"/>
</dbReference>
<feature type="transmembrane region" description="Helical" evidence="9">
    <location>
        <begin position="186"/>
        <end position="207"/>
    </location>
</feature>
<evidence type="ECO:0000256" key="2">
    <source>
        <dbReference type="ARBA" id="ARBA00010072"/>
    </source>
</evidence>
<dbReference type="PROSITE" id="PS50928">
    <property type="entry name" value="ABC_TM1"/>
    <property type="match status" value="1"/>
</dbReference>
<comment type="caution">
    <text evidence="11">The sequence shown here is derived from an EMBL/GenBank/DDBJ whole genome shotgun (WGS) entry which is preliminary data.</text>
</comment>